<dbReference type="GO" id="GO:0003723">
    <property type="term" value="F:RNA binding"/>
    <property type="evidence" value="ECO:0007669"/>
    <property type="project" value="UniProtKB-UniRule"/>
</dbReference>
<reference evidence="14 15" key="1">
    <citation type="journal article" date="2014" name="Nat. Commun.">
        <title>Molecular traces of alternative social organization in a termite genome.</title>
        <authorList>
            <person name="Terrapon N."/>
            <person name="Li C."/>
            <person name="Robertson H.M."/>
            <person name="Ji L."/>
            <person name="Meng X."/>
            <person name="Booth W."/>
            <person name="Chen Z."/>
            <person name="Childers C.P."/>
            <person name="Glastad K.M."/>
            <person name="Gokhale K."/>
            <person name="Gowin J."/>
            <person name="Gronenberg W."/>
            <person name="Hermansen R.A."/>
            <person name="Hu H."/>
            <person name="Hunt B.G."/>
            <person name="Huylmans A.K."/>
            <person name="Khalil S.M."/>
            <person name="Mitchell R.D."/>
            <person name="Munoz-Torres M.C."/>
            <person name="Mustard J.A."/>
            <person name="Pan H."/>
            <person name="Reese J.T."/>
            <person name="Scharf M.E."/>
            <person name="Sun F."/>
            <person name="Vogel H."/>
            <person name="Xiao J."/>
            <person name="Yang W."/>
            <person name="Yang Z."/>
            <person name="Yang Z."/>
            <person name="Zhou J."/>
            <person name="Zhu J."/>
            <person name="Brent C.S."/>
            <person name="Elsik C.G."/>
            <person name="Goodisman M.A."/>
            <person name="Liberles D.A."/>
            <person name="Roe R.M."/>
            <person name="Vargo E.L."/>
            <person name="Vilcinskas A."/>
            <person name="Wang J."/>
            <person name="Bornberg-Bauer E."/>
            <person name="Korb J."/>
            <person name="Zhang G."/>
            <person name="Liebig J."/>
        </authorList>
    </citation>
    <scope>NUCLEOTIDE SEQUENCE [LARGE SCALE GENOMIC DNA]</scope>
    <source>
        <tissue evidence="14">Whole organism</tissue>
    </source>
</reference>
<feature type="compositionally biased region" description="Acidic residues" evidence="10">
    <location>
        <begin position="704"/>
        <end position="716"/>
    </location>
</feature>
<keyword evidence="1 9" id="KW-0547">Nucleotide-binding</keyword>
<sequence length="820" mass="93851">MGGQRENEDKQNESKRRQKKKITWNRRKNDKLKSEVASIQSLKQAYDCIDASKVNSFKDFPLSQKTLKGLKESGYTKPTEIQKESIGFSLRGLDILGAAKTGSGKTLAFIIPVLEALYCKQWTRLDGVGALIITPTRELAYQIFETLRKVGQYHDMSAGLIIGGKDLHFEKKRMDQCNIVICTPGRLLQHMDENPLFDCGNMQILVLDEADRCLDLGFEATMNNIIENLPPKRQTLLFSATQTKSVRDLARLSLKDPMYVSVHEHAKHSTPESLRQSYVVCDLHEKVNMLWSFVRNHLKQKILVFMASCKQVKYCYEIFCHLRPGTTLLALYGTLHQLRRMAIYESFCRKSNAVLFATDIAARGLDFPEVNWVVQLDCPEDANTYIHRAGRTARYHKGGESLLVLLPSEEQAMVEELTAKKIPISKIKINPLKLQSPQRKMEAFLARDHNLKESAQRAFVSYVKSVFLMKNKQIFNVQALDTDLYSRSLGLAIPPRIRFLQRLQKQQGEQMPIAENLAKITDLSTSPDSNGRQECDKIGSSGSSDEETDGEQDTRLKEQSFSFENNDSDSEPDILKLKRRDHELEEEVVPPEENVSQNTKKKVITKVALAKKILKKKIVPNKKTVFDDEGEAVLDHAKEKVSSLAREYESEIKGGIDIEEAKQVLREEDKYDKQRFRDKIKAKHREEKLKLKIARKKQTKQEESVAEEEPDSDESAEDNHLDLSWLPELDKVYPSGVEGTEDCDRSELSHEGRSSDDDDDDDDSCREVVEEQNHKFLPLKRKKSSDRAWTKRPREDEPLDTGLTLQEDEDLAVHLLRNIR</sequence>
<evidence type="ECO:0000256" key="4">
    <source>
        <dbReference type="ARBA" id="ARBA00022840"/>
    </source>
</evidence>
<dbReference type="GO" id="GO:0003724">
    <property type="term" value="F:RNA helicase activity"/>
    <property type="evidence" value="ECO:0007669"/>
    <property type="project" value="UniProtKB-EC"/>
</dbReference>
<proteinExistence type="inferred from homology"/>
<evidence type="ECO:0000256" key="10">
    <source>
        <dbReference type="SAM" id="MobiDB-lite"/>
    </source>
</evidence>
<feature type="region of interest" description="Disordered" evidence="10">
    <location>
        <begin position="522"/>
        <end position="574"/>
    </location>
</feature>
<dbReference type="CDD" id="cd17941">
    <property type="entry name" value="DEADc_DDX10"/>
    <property type="match status" value="1"/>
</dbReference>
<dbReference type="STRING" id="136037.A0A067RS66"/>
<feature type="compositionally biased region" description="Basic and acidic residues" evidence="10">
    <location>
        <begin position="765"/>
        <end position="774"/>
    </location>
</feature>
<dbReference type="PROSITE" id="PS51194">
    <property type="entry name" value="HELICASE_CTER"/>
    <property type="match status" value="1"/>
</dbReference>
<feature type="compositionally biased region" description="Basic and acidic residues" evidence="10">
    <location>
        <begin position="742"/>
        <end position="755"/>
    </location>
</feature>
<dbReference type="PROSITE" id="PS51195">
    <property type="entry name" value="Q_MOTIF"/>
    <property type="match status" value="1"/>
</dbReference>
<evidence type="ECO:0000313" key="15">
    <source>
        <dbReference type="Proteomes" id="UP000027135"/>
    </source>
</evidence>
<keyword evidence="15" id="KW-1185">Reference proteome</keyword>
<dbReference type="Gene3D" id="3.40.50.300">
    <property type="entry name" value="P-loop containing nucleotide triphosphate hydrolases"/>
    <property type="match status" value="2"/>
</dbReference>
<evidence type="ECO:0000256" key="2">
    <source>
        <dbReference type="ARBA" id="ARBA00022801"/>
    </source>
</evidence>
<dbReference type="Proteomes" id="UP000027135">
    <property type="component" value="Unassembled WGS sequence"/>
</dbReference>
<dbReference type="EMBL" id="KK852498">
    <property type="protein sequence ID" value="KDR22644.1"/>
    <property type="molecule type" value="Genomic_DNA"/>
</dbReference>
<feature type="compositionally biased region" description="Basic and acidic residues" evidence="10">
    <location>
        <begin position="785"/>
        <end position="796"/>
    </location>
</feature>
<feature type="region of interest" description="Disordered" evidence="10">
    <location>
        <begin position="690"/>
        <end position="803"/>
    </location>
</feature>
<evidence type="ECO:0000256" key="9">
    <source>
        <dbReference type="RuleBase" id="RU365068"/>
    </source>
</evidence>
<evidence type="ECO:0000259" key="12">
    <source>
        <dbReference type="PROSITE" id="PS51194"/>
    </source>
</evidence>
<dbReference type="InterPro" id="IPR000629">
    <property type="entry name" value="RNA-helicase_DEAD-box_CS"/>
</dbReference>
<dbReference type="OMA" id="FLWRQKQ"/>
<dbReference type="InterPro" id="IPR027417">
    <property type="entry name" value="P-loop_NTPase"/>
</dbReference>
<gene>
    <name evidence="14" type="ORF">L798_12777</name>
</gene>
<dbReference type="PROSITE" id="PS00039">
    <property type="entry name" value="DEAD_ATP_HELICASE"/>
    <property type="match status" value="1"/>
</dbReference>
<evidence type="ECO:0000256" key="8">
    <source>
        <dbReference type="PROSITE-ProRule" id="PRU00552"/>
    </source>
</evidence>
<evidence type="ECO:0000256" key="3">
    <source>
        <dbReference type="ARBA" id="ARBA00022806"/>
    </source>
</evidence>
<feature type="compositionally biased region" description="Basic and acidic residues" evidence="10">
    <location>
        <begin position="1"/>
        <end position="15"/>
    </location>
</feature>
<comment type="catalytic activity">
    <reaction evidence="7 9">
        <text>ATP + H2O = ADP + phosphate + H(+)</text>
        <dbReference type="Rhea" id="RHEA:13065"/>
        <dbReference type="ChEBI" id="CHEBI:15377"/>
        <dbReference type="ChEBI" id="CHEBI:15378"/>
        <dbReference type="ChEBI" id="CHEBI:30616"/>
        <dbReference type="ChEBI" id="CHEBI:43474"/>
        <dbReference type="ChEBI" id="CHEBI:456216"/>
        <dbReference type="EC" id="3.6.4.13"/>
    </reaction>
</comment>
<dbReference type="AlphaFoldDB" id="A0A067RS66"/>
<feature type="compositionally biased region" description="Basic residues" evidence="10">
    <location>
        <begin position="16"/>
        <end position="29"/>
    </location>
</feature>
<keyword evidence="3 9" id="KW-0347">Helicase</keyword>
<feature type="region of interest" description="Disordered" evidence="10">
    <location>
        <begin position="1"/>
        <end position="29"/>
    </location>
</feature>
<name>A0A067RS66_ZOONE</name>
<dbReference type="InterPro" id="IPR011545">
    <property type="entry name" value="DEAD/DEAH_box_helicase_dom"/>
</dbReference>
<feature type="short sequence motif" description="Q motif" evidence="8">
    <location>
        <begin position="55"/>
        <end position="83"/>
    </location>
</feature>
<dbReference type="CDD" id="cd18787">
    <property type="entry name" value="SF2_C_DEAD"/>
    <property type="match status" value="1"/>
</dbReference>
<evidence type="ECO:0000313" key="14">
    <source>
        <dbReference type="EMBL" id="KDR22644.1"/>
    </source>
</evidence>
<dbReference type="EC" id="3.6.4.13" evidence="9"/>
<dbReference type="OrthoDB" id="10259640at2759"/>
<dbReference type="PROSITE" id="PS51192">
    <property type="entry name" value="HELICASE_ATP_BIND_1"/>
    <property type="match status" value="1"/>
</dbReference>
<dbReference type="Pfam" id="PF13959">
    <property type="entry name" value="CTE_SPB4"/>
    <property type="match status" value="1"/>
</dbReference>
<keyword evidence="2 9" id="KW-0378">Hydrolase</keyword>
<comment type="function">
    <text evidence="9">RNA helicase.</text>
</comment>
<dbReference type="FunCoup" id="A0A067RS66">
    <property type="interactions" value="2182"/>
</dbReference>
<dbReference type="SUPFAM" id="SSF52540">
    <property type="entry name" value="P-loop containing nucleoside triphosphate hydrolases"/>
    <property type="match status" value="2"/>
</dbReference>
<dbReference type="SMART" id="SM00490">
    <property type="entry name" value="HELICc"/>
    <property type="match status" value="1"/>
</dbReference>
<dbReference type="SMART" id="SM01178">
    <property type="entry name" value="DUF4217"/>
    <property type="match status" value="1"/>
</dbReference>
<dbReference type="PANTHER" id="PTHR24031">
    <property type="entry name" value="RNA HELICASE"/>
    <property type="match status" value="1"/>
</dbReference>
<dbReference type="SMART" id="SM00487">
    <property type="entry name" value="DEXDc"/>
    <property type="match status" value="1"/>
</dbReference>
<dbReference type="eggNOG" id="KOG0343">
    <property type="taxonomic scope" value="Eukaryota"/>
</dbReference>
<feature type="domain" description="Helicase C-terminal" evidence="12">
    <location>
        <begin position="286"/>
        <end position="438"/>
    </location>
</feature>
<comment type="similarity">
    <text evidence="6">Belongs to the DEAD box helicase family. DDX10/DBP4 subfamily.</text>
</comment>
<organism evidence="14 15">
    <name type="scientific">Zootermopsis nevadensis</name>
    <name type="common">Dampwood termite</name>
    <dbReference type="NCBI Taxonomy" id="136037"/>
    <lineage>
        <taxon>Eukaryota</taxon>
        <taxon>Metazoa</taxon>
        <taxon>Ecdysozoa</taxon>
        <taxon>Arthropoda</taxon>
        <taxon>Hexapoda</taxon>
        <taxon>Insecta</taxon>
        <taxon>Pterygota</taxon>
        <taxon>Neoptera</taxon>
        <taxon>Polyneoptera</taxon>
        <taxon>Dictyoptera</taxon>
        <taxon>Blattodea</taxon>
        <taxon>Blattoidea</taxon>
        <taxon>Termitoidae</taxon>
        <taxon>Termopsidae</taxon>
        <taxon>Zootermopsis</taxon>
    </lineage>
</organism>
<dbReference type="GO" id="GO:0010468">
    <property type="term" value="P:regulation of gene expression"/>
    <property type="evidence" value="ECO:0007669"/>
    <property type="project" value="UniProtKB-ARBA"/>
</dbReference>
<evidence type="ECO:0000259" key="13">
    <source>
        <dbReference type="PROSITE" id="PS51195"/>
    </source>
</evidence>
<feature type="domain" description="Helicase ATP-binding" evidence="11">
    <location>
        <begin position="86"/>
        <end position="260"/>
    </location>
</feature>
<keyword evidence="5 9" id="KW-0694">RNA-binding</keyword>
<dbReference type="InterPro" id="IPR025313">
    <property type="entry name" value="SPB4-like_CTE"/>
</dbReference>
<dbReference type="GO" id="GO:0016887">
    <property type="term" value="F:ATP hydrolysis activity"/>
    <property type="evidence" value="ECO:0007669"/>
    <property type="project" value="RHEA"/>
</dbReference>
<evidence type="ECO:0000259" key="11">
    <source>
        <dbReference type="PROSITE" id="PS51192"/>
    </source>
</evidence>
<evidence type="ECO:0000256" key="1">
    <source>
        <dbReference type="ARBA" id="ARBA00022741"/>
    </source>
</evidence>
<protein>
    <recommendedName>
        <fullName evidence="9">ATP-dependent RNA helicase</fullName>
        <ecNumber evidence="9">3.6.4.13</ecNumber>
    </recommendedName>
</protein>
<keyword evidence="4 9" id="KW-0067">ATP-binding</keyword>
<evidence type="ECO:0000256" key="6">
    <source>
        <dbReference type="ARBA" id="ARBA00038084"/>
    </source>
</evidence>
<comment type="domain">
    <text evidence="9">The Q motif is unique to and characteristic of the DEAD box family of RNA helicases and controls ATP binding and hydrolysis.</text>
</comment>
<dbReference type="Pfam" id="PF00270">
    <property type="entry name" value="DEAD"/>
    <property type="match status" value="1"/>
</dbReference>
<dbReference type="Pfam" id="PF00271">
    <property type="entry name" value="Helicase_C"/>
    <property type="match status" value="1"/>
</dbReference>
<dbReference type="InterPro" id="IPR014001">
    <property type="entry name" value="Helicase_ATP-bd"/>
</dbReference>
<dbReference type="FunFam" id="3.40.50.300:FF:001089">
    <property type="entry name" value="RNA helicase"/>
    <property type="match status" value="1"/>
</dbReference>
<evidence type="ECO:0000256" key="5">
    <source>
        <dbReference type="ARBA" id="ARBA00022884"/>
    </source>
</evidence>
<dbReference type="InterPro" id="IPR014014">
    <property type="entry name" value="RNA_helicase_DEAD_Q_motif"/>
</dbReference>
<evidence type="ECO:0000256" key="7">
    <source>
        <dbReference type="ARBA" id="ARBA00047984"/>
    </source>
</evidence>
<dbReference type="InParanoid" id="A0A067RS66"/>
<accession>A0A067RS66</accession>
<dbReference type="InterPro" id="IPR001650">
    <property type="entry name" value="Helicase_C-like"/>
</dbReference>
<dbReference type="GO" id="GO:0005524">
    <property type="term" value="F:ATP binding"/>
    <property type="evidence" value="ECO:0007669"/>
    <property type="project" value="UniProtKB-UniRule"/>
</dbReference>
<feature type="domain" description="DEAD-box RNA helicase Q" evidence="13">
    <location>
        <begin position="55"/>
        <end position="83"/>
    </location>
</feature>